<dbReference type="SUPFAM" id="SSF53335">
    <property type="entry name" value="S-adenosyl-L-methionine-dependent methyltransferases"/>
    <property type="match status" value="1"/>
</dbReference>
<dbReference type="Gene3D" id="3.40.50.150">
    <property type="entry name" value="Vaccinia Virus protein VP39"/>
    <property type="match status" value="1"/>
</dbReference>
<keyword evidence="3" id="KW-1185">Reference proteome</keyword>
<evidence type="ECO:0000313" key="2">
    <source>
        <dbReference type="EMBL" id="SEM29521.1"/>
    </source>
</evidence>
<dbReference type="STRING" id="46177.SAMN05660976_04777"/>
<keyword evidence="2" id="KW-0808">Transferase</keyword>
<proteinExistence type="predicted"/>
<protein>
    <submittedName>
        <fullName evidence="2">Methyltransferase domain</fullName>
    </submittedName>
</protein>
<keyword evidence="2" id="KW-0489">Methyltransferase</keyword>
<accession>A0A1H7X760</accession>
<evidence type="ECO:0000259" key="1">
    <source>
        <dbReference type="Pfam" id="PF13649"/>
    </source>
</evidence>
<dbReference type="RefSeq" id="WP_236714561.1">
    <property type="nucleotide sequence ID" value="NZ_BBZG01000001.1"/>
</dbReference>
<gene>
    <name evidence="2" type="ORF">SAMN05660976_04777</name>
</gene>
<dbReference type="EMBL" id="FOBF01000011">
    <property type="protein sequence ID" value="SEM29521.1"/>
    <property type="molecule type" value="Genomic_DNA"/>
</dbReference>
<evidence type="ECO:0000313" key="3">
    <source>
        <dbReference type="Proteomes" id="UP000198953"/>
    </source>
</evidence>
<dbReference type="CDD" id="cd02440">
    <property type="entry name" value="AdoMet_MTases"/>
    <property type="match status" value="1"/>
</dbReference>
<sequence length="255" mass="28194">MKPHHARRQRRLPTGTDPYERSAEYVDVMLAPAWTALEPVLAEALRGAPGPVVDVGAGGGHGTRVIARAVPQAEIFAVEPSPGLRAVLLARVSEDPDLRDRVTVLPGELRRAALPPRLGTLVMMNVIGHLDPAERRMTWQLLTERLLPGGRAVLNLQPPAEPVAVPRTRFSELRIGRRRYEGWGRAEPAGPEQVTWRMTYRAFQDGEPTEEVEVEYTWWVLGHDGLRAELAEHGLHLRPTGPAGLGLWCITRSPA</sequence>
<dbReference type="GO" id="GO:0032259">
    <property type="term" value="P:methylation"/>
    <property type="evidence" value="ECO:0007669"/>
    <property type="project" value="UniProtKB-KW"/>
</dbReference>
<reference evidence="2 3" key="1">
    <citation type="submission" date="2016-10" db="EMBL/GenBank/DDBJ databases">
        <authorList>
            <person name="de Groot N.N."/>
        </authorList>
    </citation>
    <scope>NUCLEOTIDE SEQUENCE [LARGE SCALE GENOMIC DNA]</scope>
    <source>
        <strain evidence="2 3">DSM 43357</strain>
    </source>
</reference>
<organism evidence="2 3">
    <name type="scientific">Nonomuraea pusilla</name>
    <dbReference type="NCBI Taxonomy" id="46177"/>
    <lineage>
        <taxon>Bacteria</taxon>
        <taxon>Bacillati</taxon>
        <taxon>Actinomycetota</taxon>
        <taxon>Actinomycetes</taxon>
        <taxon>Streptosporangiales</taxon>
        <taxon>Streptosporangiaceae</taxon>
        <taxon>Nonomuraea</taxon>
    </lineage>
</organism>
<dbReference type="InterPro" id="IPR041698">
    <property type="entry name" value="Methyltransf_25"/>
</dbReference>
<dbReference type="Proteomes" id="UP000198953">
    <property type="component" value="Unassembled WGS sequence"/>
</dbReference>
<dbReference type="GO" id="GO:0008168">
    <property type="term" value="F:methyltransferase activity"/>
    <property type="evidence" value="ECO:0007669"/>
    <property type="project" value="UniProtKB-KW"/>
</dbReference>
<dbReference type="AlphaFoldDB" id="A0A1H7X760"/>
<feature type="domain" description="Methyltransferase" evidence="1">
    <location>
        <begin position="52"/>
        <end position="150"/>
    </location>
</feature>
<dbReference type="Pfam" id="PF13649">
    <property type="entry name" value="Methyltransf_25"/>
    <property type="match status" value="1"/>
</dbReference>
<dbReference type="InterPro" id="IPR029063">
    <property type="entry name" value="SAM-dependent_MTases_sf"/>
</dbReference>
<name>A0A1H7X760_9ACTN</name>